<dbReference type="AlphaFoldDB" id="L7JT28"/>
<feature type="transmembrane region" description="Helical" evidence="1">
    <location>
        <begin position="6"/>
        <end position="26"/>
    </location>
</feature>
<evidence type="ECO:0000313" key="3">
    <source>
        <dbReference type="Proteomes" id="UP000011185"/>
    </source>
</evidence>
<proteinExistence type="predicted"/>
<keyword evidence="1" id="KW-1133">Transmembrane helix</keyword>
<sequence length="157" mass="18158">MFLLIYHVIVVIAADIMDCIASQRLLNNKAMKRRRETSPFEISFGNGAKQKYITSGSLQLNEQTNSEITNECEQAVKNTYCEGYNNSNILNKNGHEDMHTLHRKNSESITHHKNIPNDRYAWFGERNALLTQKQNKQEDVDTCRIENCYISTQNESE</sequence>
<keyword evidence="1" id="KW-0472">Membrane</keyword>
<dbReference type="EMBL" id="JH994066">
    <property type="protein sequence ID" value="ELQ74166.1"/>
    <property type="molecule type" value="Genomic_DNA"/>
</dbReference>
<dbReference type="Proteomes" id="UP000011185">
    <property type="component" value="Unassembled WGS sequence"/>
</dbReference>
<name>L7JT28_TRAHO</name>
<accession>L7JT28</accession>
<evidence type="ECO:0000313" key="2">
    <source>
        <dbReference type="EMBL" id="ELQ74166.1"/>
    </source>
</evidence>
<gene>
    <name evidence="2" type="ORF">THOM_2904</name>
</gene>
<dbReference type="HOGENOM" id="CLU_1679198_0_0_1"/>
<keyword evidence="3" id="KW-1185">Reference proteome</keyword>
<reference evidence="2 3" key="1">
    <citation type="journal article" date="2012" name="PLoS Pathog.">
        <title>The genome of the obligate intracellular parasite Trachipleistophora hominis: new insights into microsporidian genome dynamics and reductive evolution.</title>
        <authorList>
            <person name="Heinz E."/>
            <person name="Williams T.A."/>
            <person name="Nakjang S."/>
            <person name="Noel C.J."/>
            <person name="Swan D.C."/>
            <person name="Goldberg A.V."/>
            <person name="Harris S.R."/>
            <person name="Weinmaier T."/>
            <person name="Markert S."/>
            <person name="Becher D."/>
            <person name="Bernhardt J."/>
            <person name="Dagan T."/>
            <person name="Hacker C."/>
            <person name="Lucocq J.M."/>
            <person name="Schweder T."/>
            <person name="Rattei T."/>
            <person name="Hall N."/>
            <person name="Hirt R.P."/>
            <person name="Embley T.M."/>
        </authorList>
    </citation>
    <scope>NUCLEOTIDE SEQUENCE [LARGE SCALE GENOMIC DNA]</scope>
</reference>
<organism evidence="2 3">
    <name type="scientific">Trachipleistophora hominis</name>
    <name type="common">Microsporidian parasite</name>
    <dbReference type="NCBI Taxonomy" id="72359"/>
    <lineage>
        <taxon>Eukaryota</taxon>
        <taxon>Fungi</taxon>
        <taxon>Fungi incertae sedis</taxon>
        <taxon>Microsporidia</taxon>
        <taxon>Pleistophoridae</taxon>
        <taxon>Trachipleistophora</taxon>
    </lineage>
</organism>
<protein>
    <submittedName>
        <fullName evidence="2">Uncharacterized protein</fullName>
    </submittedName>
</protein>
<dbReference type="InParanoid" id="L7JT28"/>
<keyword evidence="1" id="KW-0812">Transmembrane</keyword>
<dbReference type="VEuPathDB" id="MicrosporidiaDB:THOM_2904"/>
<evidence type="ECO:0000256" key="1">
    <source>
        <dbReference type="SAM" id="Phobius"/>
    </source>
</evidence>